<gene>
    <name evidence="2" type="ORF">IV80_GL000975</name>
</gene>
<feature type="transmembrane region" description="Helical" evidence="1">
    <location>
        <begin position="222"/>
        <end position="240"/>
    </location>
</feature>
<dbReference type="Proteomes" id="UP000051568">
    <property type="component" value="Unassembled WGS sequence"/>
</dbReference>
<feature type="transmembrane region" description="Helical" evidence="1">
    <location>
        <begin position="109"/>
        <end position="130"/>
    </location>
</feature>
<name>A0A0R2ITN6_9LACO</name>
<feature type="transmembrane region" description="Helical" evidence="1">
    <location>
        <begin position="468"/>
        <end position="488"/>
    </location>
</feature>
<comment type="caution">
    <text evidence="2">The sequence shown here is derived from an EMBL/GenBank/DDBJ whole genome shotgun (WGS) entry which is preliminary data.</text>
</comment>
<feature type="transmembrane region" description="Helical" evidence="1">
    <location>
        <begin position="71"/>
        <end position="89"/>
    </location>
</feature>
<feature type="transmembrane region" description="Helical" evidence="1">
    <location>
        <begin position="142"/>
        <end position="163"/>
    </location>
</feature>
<dbReference type="PATRIC" id="fig|319652.3.peg.981"/>
<reference evidence="2 3" key="1">
    <citation type="journal article" date="2015" name="Genome Announc.">
        <title>Expanding the biotechnology potential of lactobacilli through comparative genomics of 213 strains and associated genera.</title>
        <authorList>
            <person name="Sun Z."/>
            <person name="Harris H.M."/>
            <person name="McCann A."/>
            <person name="Guo C."/>
            <person name="Argimon S."/>
            <person name="Zhang W."/>
            <person name="Yang X."/>
            <person name="Jeffery I.B."/>
            <person name="Cooney J.C."/>
            <person name="Kagawa T.F."/>
            <person name="Liu W."/>
            <person name="Song Y."/>
            <person name="Salvetti E."/>
            <person name="Wrobel A."/>
            <person name="Rasinkangas P."/>
            <person name="Parkhill J."/>
            <person name="Rea M.C."/>
            <person name="O'Sullivan O."/>
            <person name="Ritari J."/>
            <person name="Douillard F.P."/>
            <person name="Paul Ross R."/>
            <person name="Yang R."/>
            <person name="Briner A.E."/>
            <person name="Felis G.E."/>
            <person name="de Vos W.M."/>
            <person name="Barrangou R."/>
            <person name="Klaenhammer T.R."/>
            <person name="Caufield P.W."/>
            <person name="Cui Y."/>
            <person name="Zhang H."/>
            <person name="O'Toole P.W."/>
        </authorList>
    </citation>
    <scope>NUCLEOTIDE SEQUENCE [LARGE SCALE GENOMIC DNA]</scope>
    <source>
        <strain evidence="2 3">DSM 17757</strain>
    </source>
</reference>
<dbReference type="EMBL" id="JQBR01000003">
    <property type="protein sequence ID" value="KRN66886.1"/>
    <property type="molecule type" value="Genomic_DNA"/>
</dbReference>
<feature type="transmembrane region" description="Helical" evidence="1">
    <location>
        <begin position="417"/>
        <end position="436"/>
    </location>
</feature>
<feature type="transmembrane region" description="Helical" evidence="1">
    <location>
        <begin position="12"/>
        <end position="30"/>
    </location>
</feature>
<evidence type="ECO:0000313" key="2">
    <source>
        <dbReference type="EMBL" id="KRN66886.1"/>
    </source>
</evidence>
<dbReference type="RefSeq" id="WP_057749522.1">
    <property type="nucleotide sequence ID" value="NZ_BJVH01000014.1"/>
</dbReference>
<feature type="transmembrane region" description="Helical" evidence="1">
    <location>
        <begin position="277"/>
        <end position="294"/>
    </location>
</feature>
<feature type="transmembrane region" description="Helical" evidence="1">
    <location>
        <begin position="246"/>
        <end position="265"/>
    </location>
</feature>
<proteinExistence type="predicted"/>
<accession>A0A0R2ITN6</accession>
<organism evidence="2 3">
    <name type="scientific">Pediococcus cellicola</name>
    <dbReference type="NCBI Taxonomy" id="319652"/>
    <lineage>
        <taxon>Bacteria</taxon>
        <taxon>Bacillati</taxon>
        <taxon>Bacillota</taxon>
        <taxon>Bacilli</taxon>
        <taxon>Lactobacillales</taxon>
        <taxon>Lactobacillaceae</taxon>
        <taxon>Pediococcus</taxon>
    </lineage>
</organism>
<evidence type="ECO:0000313" key="3">
    <source>
        <dbReference type="Proteomes" id="UP000051568"/>
    </source>
</evidence>
<feature type="transmembrane region" description="Helical" evidence="1">
    <location>
        <begin position="443"/>
        <end position="462"/>
    </location>
</feature>
<keyword evidence="1" id="KW-0472">Membrane</keyword>
<keyword evidence="1" id="KW-1133">Transmembrane helix</keyword>
<dbReference type="AlphaFoldDB" id="A0A0R2ITN6"/>
<protein>
    <submittedName>
        <fullName evidence="2">Integral membrane protein</fullName>
    </submittedName>
</protein>
<dbReference type="OrthoDB" id="5695313at2"/>
<sequence length="509" mass="58218">MKNIISKGIDQVILFLLVISLVGALISTNLANTYQFGFIVGTLIIFGMVLAVLPLPKDKVGSLSRFFKQPWLFFLVVLAYQVLLVVSLTGEIGYDAYTIKHAAMGNPDYYYFSVYPNNLGLLFLMRFLYVITHALGITNFTLALNFINMIFIDITIFLIWYFLKKYLKKSILWGLFPFAFLLAPWLVVFYSDTTVLPFTAAMIVTLYELLQNFNNKQYSAKKLYGLSAIFGISTFCAYALKPSTFIFVIAIVVELALNLLIKPFPKRSVGKILTRQVGLIVAVMILSFGVLKVGETVLVDHQHLVAVNKEVAMQPSHFILMGMNQKSGGRFSDDDYHYSTSFKNPKAQNSGNWRLIRQRLKKIGAVNYIRFLFVKNYTNTSDGTLGWSNDSQFSKTPSLNKNKFIRSFFFLYGSRQAVYFVIAQLTWIIILSGVIFSFFDRSLFVRILRMSVLGLLLFLLIFEGGRSRYLIQSFPVIYILAVIGWHQLYKRVITKKKITISWHSFSRLF</sequence>
<feature type="transmembrane region" description="Helical" evidence="1">
    <location>
        <begin position="36"/>
        <end position="55"/>
    </location>
</feature>
<keyword evidence="3" id="KW-1185">Reference proteome</keyword>
<feature type="transmembrane region" description="Helical" evidence="1">
    <location>
        <begin position="183"/>
        <end position="210"/>
    </location>
</feature>
<dbReference type="STRING" id="319652.IV80_GL000975"/>
<evidence type="ECO:0000256" key="1">
    <source>
        <dbReference type="SAM" id="Phobius"/>
    </source>
</evidence>
<keyword evidence="1" id="KW-0812">Transmembrane</keyword>